<evidence type="ECO:0000256" key="5">
    <source>
        <dbReference type="ARBA" id="ARBA00022840"/>
    </source>
</evidence>
<dbReference type="STRING" id="6313.A0A0K0CUZ7"/>
<evidence type="ECO:0000259" key="9">
    <source>
        <dbReference type="PROSITE" id="PS51192"/>
    </source>
</evidence>
<dbReference type="PANTHER" id="PTHR47157">
    <property type="entry name" value="CHROMODOMAIN-HELICASE-DNA-BINDING PROTEIN 1-LIKE"/>
    <property type="match status" value="1"/>
</dbReference>
<dbReference type="GO" id="GO:0003678">
    <property type="term" value="F:DNA helicase activity"/>
    <property type="evidence" value="ECO:0007669"/>
    <property type="project" value="InterPro"/>
</dbReference>
<dbReference type="InterPro" id="IPR036420">
    <property type="entry name" value="BRCT_dom_sf"/>
</dbReference>
<dbReference type="InterPro" id="IPR027417">
    <property type="entry name" value="P-loop_NTPase"/>
</dbReference>
<dbReference type="Pfam" id="PF00271">
    <property type="entry name" value="Helicase_C"/>
    <property type="match status" value="1"/>
</dbReference>
<dbReference type="PROSITE" id="PS51194">
    <property type="entry name" value="HELICASE_CTER"/>
    <property type="match status" value="1"/>
</dbReference>
<dbReference type="Gene3D" id="3.40.50.10190">
    <property type="entry name" value="BRCT domain"/>
    <property type="match status" value="1"/>
</dbReference>
<evidence type="ECO:0000256" key="4">
    <source>
        <dbReference type="ARBA" id="ARBA00022801"/>
    </source>
</evidence>
<dbReference type="Pfam" id="PF00176">
    <property type="entry name" value="SNF2-rel_dom"/>
    <property type="match status" value="1"/>
</dbReference>
<protein>
    <submittedName>
        <fullName evidence="12">Helicase C-terminal domain-containing protein</fullName>
    </submittedName>
</protein>
<accession>A0A0K0CUZ7</accession>
<reference evidence="11" key="1">
    <citation type="submission" date="2012-09" db="EMBL/GenBank/DDBJ databases">
        <authorList>
            <person name="Martin A.A."/>
        </authorList>
    </citation>
    <scope>NUCLEOTIDE SEQUENCE</scope>
</reference>
<dbReference type="GO" id="GO:0006338">
    <property type="term" value="P:chromatin remodeling"/>
    <property type="evidence" value="ECO:0007669"/>
    <property type="project" value="InterPro"/>
</dbReference>
<dbReference type="InterPro" id="IPR014001">
    <property type="entry name" value="Helicase_ATP-bd"/>
</dbReference>
<dbReference type="InterPro" id="IPR043472">
    <property type="entry name" value="Macro_dom-like"/>
</dbReference>
<dbReference type="InterPro" id="IPR031053">
    <property type="entry name" value="ALC1"/>
</dbReference>
<evidence type="ECO:0000256" key="2">
    <source>
        <dbReference type="ARBA" id="ARBA00007025"/>
    </source>
</evidence>
<keyword evidence="11" id="KW-1185">Reference proteome</keyword>
<keyword evidence="5" id="KW-0067">ATP-binding</keyword>
<dbReference type="SUPFAM" id="SSF52113">
    <property type="entry name" value="BRCT domain"/>
    <property type="match status" value="1"/>
</dbReference>
<dbReference type="AlphaFoldDB" id="A0A0K0CUZ7"/>
<sequence>MDINPLAEQWKKRGLLLHDHQKEGVEEMYGWYKAGHGGINGDEMGLGKTCQAVVVMMRLMKEVGGPFLVVCPLSVCGHWVSEIQRFSCDELDPVGYFGYGEQRANVLKNLGKLKRNTVFIIPYHLFRNESAVVTNLQVESRLKFDVVVVDEAHAIKNQNSLLSENLKPVGIEPEPFVEGEHIVEASGKFQVLDRLLLYLKANNHRCLIFTQFRILLDILEDFMNFRGYNYERIDGSIRAEERYAAINNFQTYATKEQIGPWCFLLTTGSGGVGLNLTGADTVVFLDADWNPQNDIQAMARCHRIGQNRSVRVIRLIGRYTIEQHMHARIRDKLKFTDMVMGNGEMKLAAFDMLAMIKQSLATLKEQKNTKYQLTDEELETVIGKTDECGEWLPIINNKENQIPAELRLDPDEVDKMDTDCSDYRVFEGHSYRVSAKDEAAFEELRHLQLSKKVRYAKRSCPQRRDDENQMEGEETAAGLREGSALWYVHGDVTMPKRNEEDKTTKCLIVHCVDNSGKFGRRGIFNSLRGKDPSIAERYELIARMGDLKLGNSHLITDVSDQRVLISDVQQPSTSLNRSESVILIVAQDYKHRDIIRPLHLEQCFSRVGNYARQNNASVHMARIDVSPEDSSPQSKRRKIPRGSKDLLEECDNETSTDSGSTNEDEWSEEDETSEEYSASDEEFDDEGPGELNVQYTPREQRRRTRKWLNIEDDRESVSEQVLTNSCFSTLEKDPDEYCTPKRLELFIDVAVSLYGLQEGEIAELMDAIVANGGYVISDLLELKDATHAVVPPEIIADRQEFVKFRMLFSADCVFIVAKWIMDSVGAGELLDTVAYSACSI</sequence>
<evidence type="ECO:0000259" key="10">
    <source>
        <dbReference type="PROSITE" id="PS51194"/>
    </source>
</evidence>
<dbReference type="Gene3D" id="3.40.50.10810">
    <property type="entry name" value="Tandem AAA-ATPase domain"/>
    <property type="match status" value="1"/>
</dbReference>
<evidence type="ECO:0000313" key="11">
    <source>
        <dbReference type="Proteomes" id="UP000035642"/>
    </source>
</evidence>
<dbReference type="WBParaSite" id="ACAC_0000110101-mRNA-1">
    <property type="protein sequence ID" value="ACAC_0000110101-mRNA-1"/>
    <property type="gene ID" value="ACAC_0000110101"/>
</dbReference>
<dbReference type="GO" id="GO:0016787">
    <property type="term" value="F:hydrolase activity"/>
    <property type="evidence" value="ECO:0007669"/>
    <property type="project" value="UniProtKB-KW"/>
</dbReference>
<evidence type="ECO:0000259" key="8">
    <source>
        <dbReference type="PROSITE" id="PS50172"/>
    </source>
</evidence>
<dbReference type="SMART" id="SM00487">
    <property type="entry name" value="DEXDc"/>
    <property type="match status" value="1"/>
</dbReference>
<dbReference type="InterPro" id="IPR000330">
    <property type="entry name" value="SNF2_N"/>
</dbReference>
<keyword evidence="4" id="KW-0378">Hydrolase</keyword>
<dbReference type="SMART" id="SM00490">
    <property type="entry name" value="HELICc"/>
    <property type="match status" value="1"/>
</dbReference>
<name>A0A0K0CUZ7_ANGCA</name>
<dbReference type="InterPro" id="IPR001650">
    <property type="entry name" value="Helicase_C-like"/>
</dbReference>
<comment type="similarity">
    <text evidence="2">Belongs to the SNF2/RAD54 helicase family.</text>
</comment>
<dbReference type="InterPro" id="IPR001357">
    <property type="entry name" value="BRCT_dom"/>
</dbReference>
<dbReference type="PANTHER" id="PTHR47157:SF1">
    <property type="entry name" value="CHROMODOMAIN-HELICASE-DNA-BINDING PROTEIN 1-LIKE"/>
    <property type="match status" value="1"/>
</dbReference>
<dbReference type="Gene3D" id="3.40.220.10">
    <property type="entry name" value="Leucine Aminopeptidase, subunit E, domain 1"/>
    <property type="match status" value="1"/>
</dbReference>
<dbReference type="Gene3D" id="3.40.50.300">
    <property type="entry name" value="P-loop containing nucleotide triphosphate hydrolases"/>
    <property type="match status" value="1"/>
</dbReference>
<dbReference type="GO" id="GO:0006281">
    <property type="term" value="P:DNA repair"/>
    <property type="evidence" value="ECO:0007669"/>
    <property type="project" value="InterPro"/>
</dbReference>
<evidence type="ECO:0000256" key="1">
    <source>
        <dbReference type="ARBA" id="ARBA00004123"/>
    </source>
</evidence>
<dbReference type="GO" id="GO:0005524">
    <property type="term" value="F:ATP binding"/>
    <property type="evidence" value="ECO:0007669"/>
    <property type="project" value="UniProtKB-KW"/>
</dbReference>
<dbReference type="PROSITE" id="PS51192">
    <property type="entry name" value="HELICASE_ATP_BIND_1"/>
    <property type="match status" value="1"/>
</dbReference>
<comment type="subcellular location">
    <subcellularLocation>
        <location evidence="1">Nucleus</location>
    </subcellularLocation>
</comment>
<feature type="domain" description="Helicase C-terminal" evidence="10">
    <location>
        <begin position="191"/>
        <end position="353"/>
    </location>
</feature>
<evidence type="ECO:0000313" key="12">
    <source>
        <dbReference type="WBParaSite" id="ACAC_0000110101-mRNA-1"/>
    </source>
</evidence>
<reference evidence="12" key="2">
    <citation type="submission" date="2016-04" db="UniProtKB">
        <authorList>
            <consortium name="WormBaseParasite"/>
        </authorList>
    </citation>
    <scope>IDENTIFICATION</scope>
</reference>
<dbReference type="GO" id="GO:0005634">
    <property type="term" value="C:nucleus"/>
    <property type="evidence" value="ECO:0007669"/>
    <property type="project" value="UniProtKB-SubCell"/>
</dbReference>
<dbReference type="SUPFAM" id="SSF52540">
    <property type="entry name" value="P-loop containing nucleoside triphosphate hydrolases"/>
    <property type="match status" value="2"/>
</dbReference>
<dbReference type="SUPFAM" id="SSF52949">
    <property type="entry name" value="Macro domain-like"/>
    <property type="match status" value="1"/>
</dbReference>
<feature type="domain" description="BRCT" evidence="8">
    <location>
        <begin position="741"/>
        <end position="837"/>
    </location>
</feature>
<feature type="compositionally biased region" description="Acidic residues" evidence="7">
    <location>
        <begin position="662"/>
        <end position="688"/>
    </location>
</feature>
<keyword evidence="6" id="KW-0539">Nucleus</keyword>
<dbReference type="InterPro" id="IPR049730">
    <property type="entry name" value="SNF2/RAD54-like_C"/>
</dbReference>
<proteinExistence type="inferred from homology"/>
<dbReference type="PROSITE" id="PS50172">
    <property type="entry name" value="BRCT"/>
    <property type="match status" value="1"/>
</dbReference>
<keyword evidence="3" id="KW-0547">Nucleotide-binding</keyword>
<feature type="region of interest" description="Disordered" evidence="7">
    <location>
        <begin position="624"/>
        <end position="698"/>
    </location>
</feature>
<dbReference type="CDD" id="cd18793">
    <property type="entry name" value="SF2_C_SNF"/>
    <property type="match status" value="1"/>
</dbReference>
<organism evidence="11 12">
    <name type="scientific">Angiostrongylus cantonensis</name>
    <name type="common">Rat lungworm</name>
    <dbReference type="NCBI Taxonomy" id="6313"/>
    <lineage>
        <taxon>Eukaryota</taxon>
        <taxon>Metazoa</taxon>
        <taxon>Ecdysozoa</taxon>
        <taxon>Nematoda</taxon>
        <taxon>Chromadorea</taxon>
        <taxon>Rhabditida</taxon>
        <taxon>Rhabditina</taxon>
        <taxon>Rhabditomorpha</taxon>
        <taxon>Strongyloidea</taxon>
        <taxon>Metastrongylidae</taxon>
        <taxon>Angiostrongylus</taxon>
    </lineage>
</organism>
<dbReference type="InterPro" id="IPR038718">
    <property type="entry name" value="SNF2-like_sf"/>
</dbReference>
<evidence type="ECO:0000256" key="7">
    <source>
        <dbReference type="SAM" id="MobiDB-lite"/>
    </source>
</evidence>
<dbReference type="Proteomes" id="UP000035642">
    <property type="component" value="Unassembled WGS sequence"/>
</dbReference>
<dbReference type="CDD" id="cd17919">
    <property type="entry name" value="DEXHc_Snf"/>
    <property type="match status" value="1"/>
</dbReference>
<feature type="domain" description="Helicase ATP-binding" evidence="9">
    <location>
        <begin position="29"/>
        <end position="210"/>
    </location>
</feature>
<evidence type="ECO:0000256" key="6">
    <source>
        <dbReference type="ARBA" id="ARBA00023242"/>
    </source>
</evidence>
<evidence type="ECO:0000256" key="3">
    <source>
        <dbReference type="ARBA" id="ARBA00022741"/>
    </source>
</evidence>